<dbReference type="AlphaFoldDB" id="A0A154PKH6"/>
<evidence type="ECO:0000313" key="7">
    <source>
        <dbReference type="Proteomes" id="UP000076502"/>
    </source>
</evidence>
<dbReference type="Pfam" id="PF09806">
    <property type="entry name" value="CDK2AP"/>
    <property type="match status" value="1"/>
</dbReference>
<keyword evidence="7" id="KW-1185">Reference proteome</keyword>
<organism evidence="6 7">
    <name type="scientific">Dufourea novaeangliae</name>
    <name type="common">Sweat bee</name>
    <dbReference type="NCBI Taxonomy" id="178035"/>
    <lineage>
        <taxon>Eukaryota</taxon>
        <taxon>Metazoa</taxon>
        <taxon>Ecdysozoa</taxon>
        <taxon>Arthropoda</taxon>
        <taxon>Hexapoda</taxon>
        <taxon>Insecta</taxon>
        <taxon>Pterygota</taxon>
        <taxon>Neoptera</taxon>
        <taxon>Endopterygota</taxon>
        <taxon>Hymenoptera</taxon>
        <taxon>Apocrita</taxon>
        <taxon>Aculeata</taxon>
        <taxon>Apoidea</taxon>
        <taxon>Anthophila</taxon>
        <taxon>Halictidae</taxon>
        <taxon>Rophitinae</taxon>
        <taxon>Dufourea</taxon>
    </lineage>
</organism>
<dbReference type="GO" id="GO:0005737">
    <property type="term" value="C:cytoplasm"/>
    <property type="evidence" value="ECO:0007669"/>
    <property type="project" value="TreeGrafter"/>
</dbReference>
<evidence type="ECO:0000256" key="4">
    <source>
        <dbReference type="ARBA" id="ARBA00023242"/>
    </source>
</evidence>
<evidence type="ECO:0000256" key="2">
    <source>
        <dbReference type="ARBA" id="ARBA00008485"/>
    </source>
</evidence>
<evidence type="ECO:0000256" key="3">
    <source>
        <dbReference type="ARBA" id="ARBA00022553"/>
    </source>
</evidence>
<dbReference type="EMBL" id="KQ434931">
    <property type="protein sequence ID" value="KZC11808.1"/>
    <property type="molecule type" value="Genomic_DNA"/>
</dbReference>
<proteinExistence type="inferred from homology"/>
<dbReference type="GO" id="GO:0005634">
    <property type="term" value="C:nucleus"/>
    <property type="evidence" value="ECO:0007669"/>
    <property type="project" value="UniProtKB-SubCell"/>
</dbReference>
<evidence type="ECO:0000256" key="5">
    <source>
        <dbReference type="SAM" id="MobiDB-lite"/>
    </source>
</evidence>
<dbReference type="Proteomes" id="UP000076502">
    <property type="component" value="Unassembled WGS sequence"/>
</dbReference>
<keyword evidence="4" id="KW-0539">Nucleus</keyword>
<feature type="compositionally biased region" description="Basic residues" evidence="5">
    <location>
        <begin position="54"/>
        <end position="63"/>
    </location>
</feature>
<keyword evidence="6" id="KW-0808">Transferase</keyword>
<dbReference type="OMA" id="FHDAQRM"/>
<dbReference type="STRING" id="178035.A0A154PKH6"/>
<evidence type="ECO:0000256" key="1">
    <source>
        <dbReference type="ARBA" id="ARBA00004123"/>
    </source>
</evidence>
<comment type="similarity">
    <text evidence="2">Belongs to the CDK2AP family.</text>
</comment>
<dbReference type="OrthoDB" id="9628807at2759"/>
<evidence type="ECO:0000313" key="6">
    <source>
        <dbReference type="EMBL" id="KZC11808.1"/>
    </source>
</evidence>
<name>A0A154PKH6_DUFNO</name>
<feature type="region of interest" description="Disordered" evidence="5">
    <location>
        <begin position="38"/>
        <end position="67"/>
    </location>
</feature>
<keyword evidence="6" id="KW-0418">Kinase</keyword>
<sequence>MIRFMKSALLTVSDTKTITETLVQRQFQCKMNDYKWSRSDNASKTNRNSGFTREKRKSTRKTVTKNGETEEQAIIRRFHDAQRMARFRARKKKALEEAKVFEALSFKELSIITELKQKNLTLETSKSIVDTQNIEPLQRCLPTQKSSIVLHTTYGESKYSQLLGIIEELGKDIKLMYAGSKISAERLKVGITQARMLIKECLLDAEINSWQ</sequence>
<gene>
    <name evidence="6" type="ORF">WN55_03646</name>
</gene>
<dbReference type="Gene3D" id="6.10.140.1300">
    <property type="match status" value="1"/>
</dbReference>
<feature type="compositionally biased region" description="Polar residues" evidence="5">
    <location>
        <begin position="39"/>
        <end position="51"/>
    </location>
</feature>
<dbReference type="GO" id="GO:0016301">
    <property type="term" value="F:kinase activity"/>
    <property type="evidence" value="ECO:0007669"/>
    <property type="project" value="UniProtKB-KW"/>
</dbReference>
<keyword evidence="3" id="KW-0597">Phosphoprotein</keyword>
<accession>A0A154PKH6</accession>
<dbReference type="InterPro" id="IPR017266">
    <property type="entry name" value="DOC_1/2"/>
</dbReference>
<protein>
    <submittedName>
        <fullName evidence="6">Cyclin-dependent kinase 2-associated protein 1</fullName>
    </submittedName>
</protein>
<dbReference type="PANTHER" id="PTHR22607">
    <property type="entry name" value="DELETED IN ORAL CANCER 1/CDK2-ASSOCIATED PROTEIN 1"/>
    <property type="match status" value="1"/>
</dbReference>
<reference evidence="6 7" key="1">
    <citation type="submission" date="2015-07" db="EMBL/GenBank/DDBJ databases">
        <title>The genome of Dufourea novaeangliae.</title>
        <authorList>
            <person name="Pan H."/>
            <person name="Kapheim K."/>
        </authorList>
    </citation>
    <scope>NUCLEOTIDE SEQUENCE [LARGE SCALE GENOMIC DNA]</scope>
    <source>
        <strain evidence="6">0120121106</strain>
        <tissue evidence="6">Whole body</tissue>
    </source>
</reference>
<comment type="subcellular location">
    <subcellularLocation>
        <location evidence="1">Nucleus</location>
    </subcellularLocation>
</comment>
<dbReference type="PANTHER" id="PTHR22607:SF3">
    <property type="entry name" value="CDK2-ASSOCIATED PROTEIN 1, ISOFORM B"/>
    <property type="match status" value="1"/>
</dbReference>